<sequence length="197" mass="22318">MKALIVYSHPTGKPFSYNVKILDEVTAILSKRNYDIMIRDLYKINFNPILSSTDFDSFHRGLIPKDIQTEQAYITEADLILFISPIWWASFPAILKGYFDRVFAHGFAYQGETDGSVTKKLISKKGIFINTFGNSTNNYEQSGMIEAFNHTMDQGIFEFTGIEPIGHITFGDTNIISEDVISKINSELENKLPDILS</sequence>
<evidence type="ECO:0000256" key="1">
    <source>
        <dbReference type="ARBA" id="ARBA00006252"/>
    </source>
</evidence>
<reference evidence="4 5" key="1">
    <citation type="submission" date="2017-09" db="EMBL/GenBank/DDBJ databases">
        <title>FDA dAtabase for Regulatory Grade micrObial Sequences (FDA-ARGOS): Supporting development and validation of Infectious Disease Dx tests.</title>
        <authorList>
            <person name="Minogue T."/>
            <person name="Wolcott M."/>
            <person name="Wasieloski L."/>
            <person name="Aguilar W."/>
            <person name="Moore D."/>
            <person name="Tallon L.J."/>
            <person name="Sadzewicz L."/>
            <person name="Ott S."/>
            <person name="Zhao X."/>
            <person name="Nagaraj S."/>
            <person name="Vavikolanu K."/>
            <person name="Aluvathingal J."/>
            <person name="Nadendla S."/>
            <person name="Sichtig H."/>
        </authorList>
    </citation>
    <scope>NUCLEOTIDE SEQUENCE [LARGE SCALE GENOMIC DNA]</scope>
    <source>
        <strain evidence="4 5">FDAARGOS_396</strain>
    </source>
</reference>
<accession>A0AB36SC43</accession>
<comment type="caution">
    <text evidence="4">The sequence shown here is derived from an EMBL/GenBank/DDBJ whole genome shotgun (WGS) entry which is preliminary data.</text>
</comment>
<evidence type="ECO:0000313" key="4">
    <source>
        <dbReference type="EMBL" id="PEH46464.1"/>
    </source>
</evidence>
<gene>
    <name evidence="4" type="ORF">CRM96_16575</name>
</gene>
<feature type="domain" description="Flavodoxin-like fold" evidence="3">
    <location>
        <begin position="1"/>
        <end position="190"/>
    </location>
</feature>
<dbReference type="InterPro" id="IPR003680">
    <property type="entry name" value="Flavodoxin_fold"/>
</dbReference>
<evidence type="ECO:0000256" key="2">
    <source>
        <dbReference type="ARBA" id="ARBA00023002"/>
    </source>
</evidence>
<evidence type="ECO:0000259" key="3">
    <source>
        <dbReference type="Pfam" id="PF02525"/>
    </source>
</evidence>
<comment type="similarity">
    <text evidence="1">Belongs to the NAD(P)H dehydrogenase (quinone) family.</text>
</comment>
<dbReference type="PANTHER" id="PTHR10204:SF34">
    <property type="entry name" value="NAD(P)H DEHYDROGENASE [QUINONE] 1 ISOFORM 1"/>
    <property type="match status" value="1"/>
</dbReference>
<dbReference type="GO" id="GO:0005829">
    <property type="term" value="C:cytosol"/>
    <property type="evidence" value="ECO:0007669"/>
    <property type="project" value="TreeGrafter"/>
</dbReference>
<dbReference type="GO" id="GO:0003955">
    <property type="term" value="F:NAD(P)H dehydrogenase (quinone) activity"/>
    <property type="evidence" value="ECO:0007669"/>
    <property type="project" value="TreeGrafter"/>
</dbReference>
<protein>
    <submittedName>
        <fullName evidence="4">NAD(P)H dehydrogenase</fullName>
    </submittedName>
</protein>
<dbReference type="Proteomes" id="UP000220669">
    <property type="component" value="Unassembled WGS sequence"/>
</dbReference>
<dbReference type="RefSeq" id="WP_098049616.1">
    <property type="nucleotide sequence ID" value="NZ_PDEB01000004.1"/>
</dbReference>
<dbReference type="SUPFAM" id="SSF52218">
    <property type="entry name" value="Flavoproteins"/>
    <property type="match status" value="1"/>
</dbReference>
<organism evidence="4 5">
    <name type="scientific">Enterococcus durans</name>
    <dbReference type="NCBI Taxonomy" id="53345"/>
    <lineage>
        <taxon>Bacteria</taxon>
        <taxon>Bacillati</taxon>
        <taxon>Bacillota</taxon>
        <taxon>Bacilli</taxon>
        <taxon>Lactobacillales</taxon>
        <taxon>Enterococcaceae</taxon>
        <taxon>Enterococcus</taxon>
    </lineage>
</organism>
<name>A0AB36SC43_9ENTE</name>
<proteinExistence type="inferred from homology"/>
<dbReference type="Gene3D" id="3.40.50.360">
    <property type="match status" value="1"/>
</dbReference>
<dbReference type="InterPro" id="IPR051545">
    <property type="entry name" value="NAD(P)H_dehydrogenase_qn"/>
</dbReference>
<dbReference type="AlphaFoldDB" id="A0AB36SC43"/>
<dbReference type="InterPro" id="IPR029039">
    <property type="entry name" value="Flavoprotein-like_sf"/>
</dbReference>
<dbReference type="Pfam" id="PF02525">
    <property type="entry name" value="Flavodoxin_2"/>
    <property type="match status" value="1"/>
</dbReference>
<dbReference type="EMBL" id="PDEB01000004">
    <property type="protein sequence ID" value="PEH46464.1"/>
    <property type="molecule type" value="Genomic_DNA"/>
</dbReference>
<evidence type="ECO:0000313" key="5">
    <source>
        <dbReference type="Proteomes" id="UP000220669"/>
    </source>
</evidence>
<keyword evidence="2" id="KW-0560">Oxidoreductase</keyword>
<dbReference type="PANTHER" id="PTHR10204">
    <property type="entry name" value="NAD P H OXIDOREDUCTASE-RELATED"/>
    <property type="match status" value="1"/>
</dbReference>